<proteinExistence type="predicted"/>
<dbReference type="SUPFAM" id="SSF50729">
    <property type="entry name" value="PH domain-like"/>
    <property type="match status" value="2"/>
</dbReference>
<feature type="region of interest" description="Disordered" evidence="2">
    <location>
        <begin position="250"/>
        <end position="284"/>
    </location>
</feature>
<feature type="compositionally biased region" description="Acidic residues" evidence="2">
    <location>
        <begin position="271"/>
        <end position="284"/>
    </location>
</feature>
<dbReference type="EMBL" id="BRYB01003288">
    <property type="protein sequence ID" value="GMI34161.1"/>
    <property type="molecule type" value="Genomic_DNA"/>
</dbReference>
<feature type="non-terminal residue" evidence="4">
    <location>
        <position position="284"/>
    </location>
</feature>
<dbReference type="Pfam" id="PF00169">
    <property type="entry name" value="PH"/>
    <property type="match status" value="2"/>
</dbReference>
<dbReference type="PANTHER" id="PTHR22902">
    <property type="entry name" value="SESQUIPEDALIAN"/>
    <property type="match status" value="1"/>
</dbReference>
<dbReference type="SMART" id="SM00233">
    <property type="entry name" value="PH"/>
    <property type="match status" value="2"/>
</dbReference>
<sequence>MGNEISQCVDDLASGGAADITDNADKDQGELAAGYLYQRSARSMQSKVSKATGASSGKMMKKHWFVLKGWPDCTLTSYKDRFAEAPNGVTHLLRADVKPKQQEDDKFHFSVHHSSNGTKHLFAEDSHTMHRWIQMCTDVVNEATDMGGMEGFLKKRGGIRLHTWQQRWFMLMGNELCWYEKASDSFPRGSIMLNPQIIASECEKDVGGEKYVFQIVDTARHDSKREREFACETMTDRKFWVQAMNQCITNQQDKNRASSRSRGRSASPEPGEGEGEEGGGEARA</sequence>
<dbReference type="Gene3D" id="2.30.29.30">
    <property type="entry name" value="Pleckstrin-homology domain (PH domain)/Phosphotyrosine-binding domain (PTB)"/>
    <property type="match status" value="2"/>
</dbReference>
<keyword evidence="5" id="KW-1185">Reference proteome</keyword>
<evidence type="ECO:0000256" key="1">
    <source>
        <dbReference type="ARBA" id="ARBA00022553"/>
    </source>
</evidence>
<dbReference type="PANTHER" id="PTHR22902:SF27">
    <property type="entry name" value="PLECKSTRIN HOMOLOGY DOMAIN-CONTAINING FAMILY A MEMBER 3"/>
    <property type="match status" value="1"/>
</dbReference>
<dbReference type="InterPro" id="IPR045188">
    <property type="entry name" value="Boi1/Boi2-like"/>
</dbReference>
<evidence type="ECO:0000256" key="2">
    <source>
        <dbReference type="SAM" id="MobiDB-lite"/>
    </source>
</evidence>
<evidence type="ECO:0000313" key="5">
    <source>
        <dbReference type="Proteomes" id="UP001165060"/>
    </source>
</evidence>
<dbReference type="PROSITE" id="PS50003">
    <property type="entry name" value="PH_DOMAIN"/>
    <property type="match status" value="2"/>
</dbReference>
<comment type="caution">
    <text evidence="4">The sequence shown here is derived from an EMBL/GenBank/DDBJ whole genome shotgun (WGS) entry which is preliminary data.</text>
</comment>
<keyword evidence="1" id="KW-0597">Phosphoprotein</keyword>
<accession>A0ABQ6MWF9</accession>
<evidence type="ECO:0000313" key="4">
    <source>
        <dbReference type="EMBL" id="GMI34161.1"/>
    </source>
</evidence>
<feature type="domain" description="PH" evidence="3">
    <location>
        <begin position="29"/>
        <end position="141"/>
    </location>
</feature>
<reference evidence="4 5" key="1">
    <citation type="journal article" date="2023" name="Commun. Biol.">
        <title>Genome analysis of Parmales, the sister group of diatoms, reveals the evolutionary specialization of diatoms from phago-mixotrophs to photoautotrophs.</title>
        <authorList>
            <person name="Ban H."/>
            <person name="Sato S."/>
            <person name="Yoshikawa S."/>
            <person name="Yamada K."/>
            <person name="Nakamura Y."/>
            <person name="Ichinomiya M."/>
            <person name="Sato N."/>
            <person name="Blanc-Mathieu R."/>
            <person name="Endo H."/>
            <person name="Kuwata A."/>
            <person name="Ogata H."/>
        </authorList>
    </citation>
    <scope>NUCLEOTIDE SEQUENCE [LARGE SCALE GENOMIC DNA]</scope>
</reference>
<dbReference type="InterPro" id="IPR011993">
    <property type="entry name" value="PH-like_dom_sf"/>
</dbReference>
<gene>
    <name evidence="4" type="ORF">TeGR_g9859</name>
</gene>
<name>A0ABQ6MWF9_9STRA</name>
<feature type="domain" description="PH" evidence="3">
    <location>
        <begin position="146"/>
        <end position="249"/>
    </location>
</feature>
<dbReference type="InterPro" id="IPR001849">
    <property type="entry name" value="PH_domain"/>
</dbReference>
<dbReference type="Proteomes" id="UP001165060">
    <property type="component" value="Unassembled WGS sequence"/>
</dbReference>
<evidence type="ECO:0000259" key="3">
    <source>
        <dbReference type="PROSITE" id="PS50003"/>
    </source>
</evidence>
<organism evidence="4 5">
    <name type="scientific">Tetraparma gracilis</name>
    <dbReference type="NCBI Taxonomy" id="2962635"/>
    <lineage>
        <taxon>Eukaryota</taxon>
        <taxon>Sar</taxon>
        <taxon>Stramenopiles</taxon>
        <taxon>Ochrophyta</taxon>
        <taxon>Bolidophyceae</taxon>
        <taxon>Parmales</taxon>
        <taxon>Triparmaceae</taxon>
        <taxon>Tetraparma</taxon>
    </lineage>
</organism>
<protein>
    <recommendedName>
        <fullName evidence="3">PH domain-containing protein</fullName>
    </recommendedName>
</protein>